<feature type="transmembrane region" description="Helical" evidence="1">
    <location>
        <begin position="256"/>
        <end position="281"/>
    </location>
</feature>
<reference evidence="2 3" key="1">
    <citation type="submission" date="2020-10" db="EMBL/GenBank/DDBJ databases">
        <title>Complete genome sequence of Corynebacterium massiliense DSM 45435, type strain of Corynebacterium massiliense.</title>
        <authorList>
            <person name="Busche T."/>
            <person name="Kalinowski J."/>
            <person name="Ruckert C."/>
        </authorList>
    </citation>
    <scope>NUCLEOTIDE SEQUENCE [LARGE SCALE GENOMIC DNA]</scope>
    <source>
        <strain evidence="2 3">DSM 45435</strain>
    </source>
</reference>
<keyword evidence="1" id="KW-0472">Membrane</keyword>
<sequence length="345" mass="37130">MITAEFRKARGSALQYLPLLALPFVALTTFLALYTNPAAGGMTVLWWQALFITGLFAPLAALFAAVPERREAELWWRARDTPRQHLGRLLTVWLSLAAFHAINFGGAAFALVVTGQPQVPRLLCAGVLSLFGSCALAGLFTSVARRTNLVVSLLAGIAWQVVAIAGAEKTWLLLPPAWPMRLLLPVIGVHPNSVPLEPGDELYDAPLTAPFVFCLALLVVGALAAVFARPPRITSRVQCVWLPALPARSPLGAMNLVCLSPGVAFCVFTSIALLGATALIYPASYVHGLYTFGLLPMGAMILPALAWPPLRSAWAEMTVAQCPYRGVFRGRVERRPRWGADGRSG</sequence>
<evidence type="ECO:0000256" key="1">
    <source>
        <dbReference type="SAM" id="Phobius"/>
    </source>
</evidence>
<keyword evidence="1" id="KW-0812">Transmembrane</keyword>
<dbReference type="RefSeq" id="WP_022863151.1">
    <property type="nucleotide sequence ID" value="NZ_ATVG01000007.1"/>
</dbReference>
<evidence type="ECO:0000313" key="3">
    <source>
        <dbReference type="Proteomes" id="UP001220064"/>
    </source>
</evidence>
<keyword evidence="3" id="KW-1185">Reference proteome</keyword>
<feature type="transmembrane region" description="Helical" evidence="1">
    <location>
        <begin position="287"/>
        <end position="307"/>
    </location>
</feature>
<feature type="transmembrane region" description="Helical" evidence="1">
    <location>
        <begin position="207"/>
        <end position="228"/>
    </location>
</feature>
<feature type="transmembrane region" description="Helical" evidence="1">
    <location>
        <begin position="147"/>
        <end position="167"/>
    </location>
</feature>
<dbReference type="Proteomes" id="UP001220064">
    <property type="component" value="Chromosome"/>
</dbReference>
<feature type="transmembrane region" description="Helical" evidence="1">
    <location>
        <begin position="12"/>
        <end position="33"/>
    </location>
</feature>
<keyword evidence="1" id="KW-1133">Transmembrane helix</keyword>
<gene>
    <name evidence="2" type="ORF">CMASS_00310</name>
</gene>
<feature type="transmembrane region" description="Helical" evidence="1">
    <location>
        <begin position="45"/>
        <end position="66"/>
    </location>
</feature>
<feature type="transmembrane region" description="Helical" evidence="1">
    <location>
        <begin position="86"/>
        <end position="113"/>
    </location>
</feature>
<accession>A0ABY7U5I1</accession>
<evidence type="ECO:0008006" key="4">
    <source>
        <dbReference type="Google" id="ProtNLM"/>
    </source>
</evidence>
<organism evidence="2 3">
    <name type="scientific">Corynebacterium massiliense DSM 45435</name>
    <dbReference type="NCBI Taxonomy" id="1121364"/>
    <lineage>
        <taxon>Bacteria</taxon>
        <taxon>Bacillati</taxon>
        <taxon>Actinomycetota</taxon>
        <taxon>Actinomycetes</taxon>
        <taxon>Mycobacteriales</taxon>
        <taxon>Corynebacteriaceae</taxon>
        <taxon>Corynebacterium</taxon>
    </lineage>
</organism>
<protein>
    <recommendedName>
        <fullName evidence="4">ABC transporter permease</fullName>
    </recommendedName>
</protein>
<evidence type="ECO:0000313" key="2">
    <source>
        <dbReference type="EMBL" id="WCZ31533.1"/>
    </source>
</evidence>
<proteinExistence type="predicted"/>
<feature type="transmembrane region" description="Helical" evidence="1">
    <location>
        <begin position="119"/>
        <end position="140"/>
    </location>
</feature>
<dbReference type="EMBL" id="CP063189">
    <property type="protein sequence ID" value="WCZ31533.1"/>
    <property type="molecule type" value="Genomic_DNA"/>
</dbReference>
<name>A0ABY7U5I1_9CORY</name>